<evidence type="ECO:0000313" key="4">
    <source>
        <dbReference type="Proteomes" id="UP001165065"/>
    </source>
</evidence>
<evidence type="ECO:0000256" key="2">
    <source>
        <dbReference type="SAM" id="MobiDB-lite"/>
    </source>
</evidence>
<dbReference type="EMBL" id="BRYA01000233">
    <property type="protein sequence ID" value="GMI44971.1"/>
    <property type="molecule type" value="Genomic_DNA"/>
</dbReference>
<dbReference type="PANTHER" id="PTHR43215">
    <property type="entry name" value="RADIAL SPOKE HEAD 1 HOMOLOG"/>
    <property type="match status" value="1"/>
</dbReference>
<comment type="caution">
    <text evidence="3">The sequence shown here is derived from an EMBL/GenBank/DDBJ whole genome shotgun (WGS) entry which is preliminary data.</text>
</comment>
<dbReference type="Pfam" id="PF02493">
    <property type="entry name" value="MORN"/>
    <property type="match status" value="7"/>
</dbReference>
<dbReference type="Gene3D" id="2.20.110.10">
    <property type="entry name" value="Histone H3 K4-specific methyltransferase SET7/9 N-terminal domain"/>
    <property type="match status" value="1"/>
</dbReference>
<evidence type="ECO:0000256" key="1">
    <source>
        <dbReference type="ARBA" id="ARBA00022737"/>
    </source>
</evidence>
<dbReference type="OrthoDB" id="194165at2759"/>
<organism evidence="3 4">
    <name type="scientific">Triparma columacea</name>
    <dbReference type="NCBI Taxonomy" id="722753"/>
    <lineage>
        <taxon>Eukaryota</taxon>
        <taxon>Sar</taxon>
        <taxon>Stramenopiles</taxon>
        <taxon>Ochrophyta</taxon>
        <taxon>Bolidophyceae</taxon>
        <taxon>Parmales</taxon>
        <taxon>Triparmaceae</taxon>
        <taxon>Triparma</taxon>
    </lineage>
</organism>
<protein>
    <submittedName>
        <fullName evidence="3">Uncharacterized protein</fullName>
    </submittedName>
</protein>
<dbReference type="SUPFAM" id="SSF82185">
    <property type="entry name" value="Histone H3 K4-specific methyltransferase SET7/9 N-terminal domain"/>
    <property type="match status" value="1"/>
</dbReference>
<keyword evidence="4" id="KW-1185">Reference proteome</keyword>
<dbReference type="GO" id="GO:0005829">
    <property type="term" value="C:cytosol"/>
    <property type="evidence" value="ECO:0007669"/>
    <property type="project" value="TreeGrafter"/>
</dbReference>
<dbReference type="Proteomes" id="UP001165065">
    <property type="component" value="Unassembled WGS sequence"/>
</dbReference>
<name>A0A9W7GFC3_9STRA</name>
<dbReference type="PANTHER" id="PTHR43215:SF14">
    <property type="entry name" value="RADIAL SPOKE HEAD 1 HOMOLOG"/>
    <property type="match status" value="1"/>
</dbReference>
<dbReference type="SMART" id="SM00698">
    <property type="entry name" value="MORN"/>
    <property type="match status" value="6"/>
</dbReference>
<evidence type="ECO:0000313" key="3">
    <source>
        <dbReference type="EMBL" id="GMI44971.1"/>
    </source>
</evidence>
<accession>A0A9W7GFC3</accession>
<keyword evidence="1" id="KW-0677">Repeat</keyword>
<feature type="region of interest" description="Disordered" evidence="2">
    <location>
        <begin position="240"/>
        <end position="262"/>
    </location>
</feature>
<dbReference type="InterPro" id="IPR003409">
    <property type="entry name" value="MORN"/>
</dbReference>
<feature type="region of interest" description="Disordered" evidence="2">
    <location>
        <begin position="300"/>
        <end position="324"/>
    </location>
</feature>
<sequence>MGRYTGDLIEVSNGPAIRHGKGTYEYSAPAEEKGTGEEGKEVVKSTSFYTYSGEWRNGVKDGKGSFTLHDHSVYTGDFLDGEITGTGRREYKDGSWYEGNWKDGEREGYGVEFLKEKEMRYEGIWKGNKREGKGKLTWGKDQSDFVEGVFANHKIQGDGVSMTKSIVYRGTFANGMFSGDGVAQFRGGDDGATMGTYEGEWAEGTMQGDGTYECKETGITYRGKWTEGKPKDSPSGVCALFKEGAPEGGGGDKKGKKGKGAKKDEVENYAPVMQAPPGAVCPKIVARCVLWQEGDTKAAAAASMSGRRDSSAGRRGSKSGAPAETFGAKIGISNLPLAPPPATCEGGRKVKLTLRTIDFEKKSAEEAEEAAKVEAEGGDGEKKEFAPNAIPAWVSDDVVPFFSRLPSKTEVSEGEKRFRGAELWKAWKDFSSVGGEEGGLKYEGEEGGELEEGGVGENGGIALAAQGAGAITGKIEKLGEEGAEVLKAGERTTVAVDFALAEVEGEEGGGEKDEERGGELLSFGGVAISIVGSSVKVGEEAVEGLEPISRGSWHSLLCSVKGVEVKLALDGKVVWTGQAAEGAGAIEEGVKVSNPDPSGPLTFKNLAVWGAGDMDVEAYTGVYAELENMEGEYARISANRSKEYQEACEKLRAEAEAEDGKKEIDVVGEIGQEPELLERAKMVEEIVLETEAGEVEFENIVMPQTMESQLYVWVVEDVSGGGGGGGEGEKQGGVEYKSVFEKLGGGICMVEV</sequence>
<proteinExistence type="predicted"/>
<gene>
    <name evidence="3" type="ORF">TrCOL_g8740</name>
</gene>
<reference evidence="4" key="1">
    <citation type="journal article" date="2023" name="Commun. Biol.">
        <title>Genome analysis of Parmales, the sister group of diatoms, reveals the evolutionary specialization of diatoms from phago-mixotrophs to photoautotrophs.</title>
        <authorList>
            <person name="Ban H."/>
            <person name="Sato S."/>
            <person name="Yoshikawa S."/>
            <person name="Yamada K."/>
            <person name="Nakamura Y."/>
            <person name="Ichinomiya M."/>
            <person name="Sato N."/>
            <person name="Blanc-Mathieu R."/>
            <person name="Endo H."/>
            <person name="Kuwata A."/>
            <person name="Ogata H."/>
        </authorList>
    </citation>
    <scope>NUCLEOTIDE SEQUENCE [LARGE SCALE GENOMIC DNA]</scope>
</reference>
<dbReference type="AlphaFoldDB" id="A0A9W7GFC3"/>